<dbReference type="AlphaFoldDB" id="A0A6J4KWQ6"/>
<gene>
    <name evidence="1" type="ORF">AVDCRST_MAG84-1131</name>
</gene>
<accession>A0A6J4KWQ6</accession>
<dbReference type="Gene3D" id="3.40.50.300">
    <property type="entry name" value="P-loop containing nucleotide triphosphate hydrolases"/>
    <property type="match status" value="1"/>
</dbReference>
<organism evidence="1">
    <name type="scientific">uncultured Microcoleus sp</name>
    <dbReference type="NCBI Taxonomy" id="259945"/>
    <lineage>
        <taxon>Bacteria</taxon>
        <taxon>Bacillati</taxon>
        <taxon>Cyanobacteriota</taxon>
        <taxon>Cyanophyceae</taxon>
        <taxon>Oscillatoriophycideae</taxon>
        <taxon>Oscillatoriales</taxon>
        <taxon>Microcoleaceae</taxon>
        <taxon>Microcoleus</taxon>
        <taxon>environmental samples</taxon>
    </lineage>
</organism>
<dbReference type="InterPro" id="IPR027417">
    <property type="entry name" value="P-loop_NTPase"/>
</dbReference>
<dbReference type="EMBL" id="CADCTZ010000172">
    <property type="protein sequence ID" value="CAA9317146.1"/>
    <property type="molecule type" value="Genomic_DNA"/>
</dbReference>
<evidence type="ECO:0000313" key="1">
    <source>
        <dbReference type="EMBL" id="CAA9317146.1"/>
    </source>
</evidence>
<reference evidence="1" key="1">
    <citation type="submission" date="2020-02" db="EMBL/GenBank/DDBJ databases">
        <authorList>
            <person name="Meier V. D."/>
        </authorList>
    </citation>
    <scope>NUCLEOTIDE SEQUENCE</scope>
    <source>
        <strain evidence="1">AVDCRST_MAG84</strain>
    </source>
</reference>
<protein>
    <recommendedName>
        <fullName evidence="2">ATP-binding protein</fullName>
    </recommendedName>
</protein>
<sequence>MTPFANRTRELHLFEQMLRRQVRERILLIEAPSGYGKTGLMGRFEILCSQEIHRVLIDLKGAQAGIAFVFSWIQRVLGKPRFRNFNAEIDRFLHSGVEIQNNRLTGEGSQIQVILDVPPEERKYRLTQLQQVFFEDLERFDRPIAFILDTYNGATEELAGWIESPFLAEVALNPKLFAIVAGQIIPQPTIEWQNLHHRCKLDRIMEREAWYGYVKDVGYCFSSQEIDVLIDAVEGVPAQVVLLLENAARTRQQI</sequence>
<evidence type="ECO:0008006" key="2">
    <source>
        <dbReference type="Google" id="ProtNLM"/>
    </source>
</evidence>
<name>A0A6J4KWQ6_9CYAN</name>
<proteinExistence type="predicted"/>
<dbReference type="SUPFAM" id="SSF52540">
    <property type="entry name" value="P-loop containing nucleoside triphosphate hydrolases"/>
    <property type="match status" value="1"/>
</dbReference>